<dbReference type="PROSITE" id="PS50850">
    <property type="entry name" value="MFS"/>
    <property type="match status" value="1"/>
</dbReference>
<evidence type="ECO:0000313" key="9">
    <source>
        <dbReference type="RefSeq" id="XP_026676807.1"/>
    </source>
</evidence>
<sequence>MGSLDILFSVEITPFFDELTMIGYEIIPFFVELILFNIPFSDPTDINGNAELNQYTPADFETAISSTGFGKFQYLLLIAIIPASMSAIFGTSSMSFILPVATCEFGLTSFKKGLLNGAIYSGMITSGFFWGFISDVMGRQKPLYLGLLLDGIASFCLSCSQSFEYLILFKFLAGIAICGPFSLIYAYLSEFFDKSRRDSIVMMTGCFTSFGSLLQPGN</sequence>
<dbReference type="SUPFAM" id="SSF103473">
    <property type="entry name" value="MFS general substrate transporter"/>
    <property type="match status" value="1"/>
</dbReference>
<reference evidence="9" key="1">
    <citation type="submission" date="2025-08" db="UniProtKB">
        <authorList>
            <consortium name="RefSeq"/>
        </authorList>
    </citation>
    <scope>IDENTIFICATION</scope>
</reference>
<comment type="subcellular location">
    <subcellularLocation>
        <location evidence="1">Membrane</location>
        <topology evidence="1">Multi-pass membrane protein</topology>
    </subcellularLocation>
</comment>
<name>A0A3Q0IKV8_DIACI</name>
<dbReference type="RefSeq" id="XP_026676807.1">
    <property type="nucleotide sequence ID" value="XM_026821006.1"/>
</dbReference>
<dbReference type="PANTHER" id="PTHR23511:SF36">
    <property type="entry name" value="EG:BACR7A4.13 PROTEIN-RELATED"/>
    <property type="match status" value="1"/>
</dbReference>
<dbReference type="PANTHER" id="PTHR23511">
    <property type="entry name" value="SYNAPTIC VESICLE GLYCOPROTEIN 2"/>
    <property type="match status" value="1"/>
</dbReference>
<protein>
    <submittedName>
        <fullName evidence="9">Synaptic vesicle glycoprotein 2B-like</fullName>
    </submittedName>
</protein>
<evidence type="ECO:0000313" key="8">
    <source>
        <dbReference type="Proteomes" id="UP000079169"/>
    </source>
</evidence>
<dbReference type="Pfam" id="PF07690">
    <property type="entry name" value="MFS_1"/>
    <property type="match status" value="1"/>
</dbReference>
<feature type="transmembrane region" description="Helical" evidence="6">
    <location>
        <begin position="118"/>
        <end position="136"/>
    </location>
</feature>
<evidence type="ECO:0000256" key="5">
    <source>
        <dbReference type="ARBA" id="ARBA00023136"/>
    </source>
</evidence>
<keyword evidence="3 6" id="KW-0812">Transmembrane</keyword>
<keyword evidence="2" id="KW-0813">Transport</keyword>
<organism evidence="8 9">
    <name type="scientific">Diaphorina citri</name>
    <name type="common">Asian citrus psyllid</name>
    <dbReference type="NCBI Taxonomy" id="121845"/>
    <lineage>
        <taxon>Eukaryota</taxon>
        <taxon>Metazoa</taxon>
        <taxon>Ecdysozoa</taxon>
        <taxon>Arthropoda</taxon>
        <taxon>Hexapoda</taxon>
        <taxon>Insecta</taxon>
        <taxon>Pterygota</taxon>
        <taxon>Neoptera</taxon>
        <taxon>Paraneoptera</taxon>
        <taxon>Hemiptera</taxon>
        <taxon>Sternorrhyncha</taxon>
        <taxon>Psylloidea</taxon>
        <taxon>Psyllidae</taxon>
        <taxon>Diaphorininae</taxon>
        <taxon>Diaphorina</taxon>
    </lineage>
</organism>
<dbReference type="InterPro" id="IPR036259">
    <property type="entry name" value="MFS_trans_sf"/>
</dbReference>
<evidence type="ECO:0000256" key="6">
    <source>
        <dbReference type="SAM" id="Phobius"/>
    </source>
</evidence>
<feature type="domain" description="Major facilitator superfamily (MFS) profile" evidence="7">
    <location>
        <begin position="63"/>
        <end position="218"/>
    </location>
</feature>
<proteinExistence type="predicted"/>
<keyword evidence="4 6" id="KW-1133">Transmembrane helix</keyword>
<evidence type="ECO:0000256" key="2">
    <source>
        <dbReference type="ARBA" id="ARBA00022448"/>
    </source>
</evidence>
<accession>A0A3Q0IKV8</accession>
<dbReference type="InterPro" id="IPR011701">
    <property type="entry name" value="MFS"/>
</dbReference>
<dbReference type="PaxDb" id="121845-A0A3Q0IKV8"/>
<dbReference type="AlphaFoldDB" id="A0A3Q0IKV8"/>
<dbReference type="Gene3D" id="1.20.1250.20">
    <property type="entry name" value="MFS general substrate transporter like domains"/>
    <property type="match status" value="1"/>
</dbReference>
<dbReference type="GO" id="GO:0016020">
    <property type="term" value="C:membrane"/>
    <property type="evidence" value="ECO:0007669"/>
    <property type="project" value="UniProtKB-SubCell"/>
</dbReference>
<evidence type="ECO:0000259" key="7">
    <source>
        <dbReference type="PROSITE" id="PS50850"/>
    </source>
</evidence>
<dbReference type="GO" id="GO:0022857">
    <property type="term" value="F:transmembrane transporter activity"/>
    <property type="evidence" value="ECO:0007669"/>
    <property type="project" value="InterPro"/>
</dbReference>
<dbReference type="Proteomes" id="UP000079169">
    <property type="component" value="Unplaced"/>
</dbReference>
<evidence type="ECO:0000256" key="4">
    <source>
        <dbReference type="ARBA" id="ARBA00022989"/>
    </source>
</evidence>
<dbReference type="KEGG" id="dci:103505752"/>
<keyword evidence="5 6" id="KW-0472">Membrane</keyword>
<feature type="transmembrane region" description="Helical" evidence="6">
    <location>
        <begin position="169"/>
        <end position="188"/>
    </location>
</feature>
<dbReference type="InterPro" id="IPR020846">
    <property type="entry name" value="MFS_dom"/>
</dbReference>
<dbReference type="STRING" id="121845.A0A3Q0IKV8"/>
<gene>
    <name evidence="9" type="primary">LOC103505752</name>
</gene>
<evidence type="ECO:0000256" key="1">
    <source>
        <dbReference type="ARBA" id="ARBA00004141"/>
    </source>
</evidence>
<feature type="transmembrane region" description="Helical" evidence="6">
    <location>
        <begin position="143"/>
        <end position="163"/>
    </location>
</feature>
<keyword evidence="8" id="KW-1185">Reference proteome</keyword>
<dbReference type="GeneID" id="103505752"/>
<feature type="transmembrane region" description="Helical" evidence="6">
    <location>
        <begin position="74"/>
        <end position="98"/>
    </location>
</feature>
<evidence type="ECO:0000256" key="3">
    <source>
        <dbReference type="ARBA" id="ARBA00022692"/>
    </source>
</evidence>